<gene>
    <name evidence="1" type="ORF">NDU88_001140</name>
</gene>
<sequence>MKADTFPITVKWHSPCFKLAGNVRCAISKRRGPALLFSTLCPSTGDWFSVPCRARLLLAQLARAGRRVSGCTEQWRSAISEPGGAAVDDVTVGRKPPGRRHLQGTAIKSTDAAAMT</sequence>
<organism evidence="1 2">
    <name type="scientific">Pleurodeles waltl</name>
    <name type="common">Iberian ribbed newt</name>
    <dbReference type="NCBI Taxonomy" id="8319"/>
    <lineage>
        <taxon>Eukaryota</taxon>
        <taxon>Metazoa</taxon>
        <taxon>Chordata</taxon>
        <taxon>Craniata</taxon>
        <taxon>Vertebrata</taxon>
        <taxon>Euteleostomi</taxon>
        <taxon>Amphibia</taxon>
        <taxon>Batrachia</taxon>
        <taxon>Caudata</taxon>
        <taxon>Salamandroidea</taxon>
        <taxon>Salamandridae</taxon>
        <taxon>Pleurodelinae</taxon>
        <taxon>Pleurodeles</taxon>
    </lineage>
</organism>
<name>A0AAV7MKY5_PLEWA</name>
<dbReference type="Proteomes" id="UP001066276">
    <property type="component" value="Chromosome 9"/>
</dbReference>
<reference evidence="1" key="1">
    <citation type="journal article" date="2022" name="bioRxiv">
        <title>Sequencing and chromosome-scale assembly of the giantPleurodeles waltlgenome.</title>
        <authorList>
            <person name="Brown T."/>
            <person name="Elewa A."/>
            <person name="Iarovenko S."/>
            <person name="Subramanian E."/>
            <person name="Araus A.J."/>
            <person name="Petzold A."/>
            <person name="Susuki M."/>
            <person name="Suzuki K.-i.T."/>
            <person name="Hayashi T."/>
            <person name="Toyoda A."/>
            <person name="Oliveira C."/>
            <person name="Osipova E."/>
            <person name="Leigh N.D."/>
            <person name="Simon A."/>
            <person name="Yun M.H."/>
        </authorList>
    </citation>
    <scope>NUCLEOTIDE SEQUENCE</scope>
    <source>
        <strain evidence="1">20211129_DDA</strain>
        <tissue evidence="1">Liver</tissue>
    </source>
</reference>
<dbReference type="EMBL" id="JANPWB010000013">
    <property type="protein sequence ID" value="KAJ1103719.1"/>
    <property type="molecule type" value="Genomic_DNA"/>
</dbReference>
<proteinExistence type="predicted"/>
<accession>A0AAV7MKY5</accession>
<comment type="caution">
    <text evidence="1">The sequence shown here is derived from an EMBL/GenBank/DDBJ whole genome shotgun (WGS) entry which is preliminary data.</text>
</comment>
<keyword evidence="2" id="KW-1185">Reference proteome</keyword>
<evidence type="ECO:0000313" key="2">
    <source>
        <dbReference type="Proteomes" id="UP001066276"/>
    </source>
</evidence>
<evidence type="ECO:0000313" key="1">
    <source>
        <dbReference type="EMBL" id="KAJ1103719.1"/>
    </source>
</evidence>
<protein>
    <submittedName>
        <fullName evidence="1">Uncharacterized protein</fullName>
    </submittedName>
</protein>
<dbReference type="AlphaFoldDB" id="A0AAV7MKY5"/>